<dbReference type="AlphaFoldDB" id="A0A132BCM9"/>
<protein>
    <submittedName>
        <fullName evidence="2">Uncharacterized protein</fullName>
    </submittedName>
</protein>
<feature type="compositionally biased region" description="Basic residues" evidence="1">
    <location>
        <begin position="1"/>
        <end position="10"/>
    </location>
</feature>
<proteinExistence type="predicted"/>
<feature type="compositionally biased region" description="Basic residues" evidence="1">
    <location>
        <begin position="393"/>
        <end position="406"/>
    </location>
</feature>
<dbReference type="GeneID" id="28825734"/>
<sequence length="434" mass="48027">MGKGKGKKTRKGDLKKNKEPKIKGLPSTRPPNPTKVANKLAAKQKREARLAELKAAIAKDPSLLKPFPTPMQRTEPFMKNPNAAKWPHLFKRQLGLIEMHIDSITRIMSAMKNDGDTMSEKDKLDWELGERGNWRAICGMLDKARLVLSQTKEAAQGVLPPDRLRDKKKLGVVGTTFVPLVPQLDEKARQLGYNPKGKGSLGRSMDYLDNDGDSDMSDALESSEESGSEDDGDGKKSKEGEKTESVPSATEPNPFFVVDTQPTPVNLTALNGTANTPKDGLSNRQRKKLEKEAKAEERLAKRMAKKAAYEAKKAAAAAEGSTNAAEEPPKPEPQSPAVDFRALEAKLQAEIEDGTKAQQEHEAQEAEAAEKRAKKKRRRSSEGGEEVVEKKAKKDKKEKKEKKDKKRKADDEEDADEVISKKKKRKNKTDSDSD</sequence>
<gene>
    <name evidence="2" type="ORF">LY89DRAFT_689985</name>
</gene>
<feature type="compositionally biased region" description="Polar residues" evidence="1">
    <location>
        <begin position="260"/>
        <end position="276"/>
    </location>
</feature>
<name>A0A132BCM9_MOLSC</name>
<feature type="compositionally biased region" description="Basic and acidic residues" evidence="1">
    <location>
        <begin position="11"/>
        <end position="22"/>
    </location>
</feature>
<feature type="compositionally biased region" description="Acidic residues" evidence="1">
    <location>
        <begin position="208"/>
        <end position="232"/>
    </location>
</feature>
<accession>A0A132BCM9</accession>
<feature type="compositionally biased region" description="Basic and acidic residues" evidence="1">
    <location>
        <begin position="341"/>
        <end position="371"/>
    </location>
</feature>
<feature type="compositionally biased region" description="Basic and acidic residues" evidence="1">
    <location>
        <begin position="289"/>
        <end position="300"/>
    </location>
</feature>
<feature type="compositionally biased region" description="Basic and acidic residues" evidence="1">
    <location>
        <begin position="233"/>
        <end position="244"/>
    </location>
</feature>
<evidence type="ECO:0000313" key="3">
    <source>
        <dbReference type="Proteomes" id="UP000070700"/>
    </source>
</evidence>
<dbReference type="InParanoid" id="A0A132BCM9"/>
<evidence type="ECO:0000313" key="2">
    <source>
        <dbReference type="EMBL" id="KUJ10175.1"/>
    </source>
</evidence>
<dbReference type="STRING" id="149040.A0A132BCM9"/>
<organism evidence="2 3">
    <name type="scientific">Mollisia scopiformis</name>
    <name type="common">Conifer needle endophyte fungus</name>
    <name type="synonym">Phialocephala scopiformis</name>
    <dbReference type="NCBI Taxonomy" id="149040"/>
    <lineage>
        <taxon>Eukaryota</taxon>
        <taxon>Fungi</taxon>
        <taxon>Dikarya</taxon>
        <taxon>Ascomycota</taxon>
        <taxon>Pezizomycotina</taxon>
        <taxon>Leotiomycetes</taxon>
        <taxon>Helotiales</taxon>
        <taxon>Mollisiaceae</taxon>
        <taxon>Mollisia</taxon>
    </lineage>
</organism>
<dbReference type="RefSeq" id="XP_018064530.1">
    <property type="nucleotide sequence ID" value="XM_018216008.1"/>
</dbReference>
<dbReference type="OrthoDB" id="5422861at2759"/>
<feature type="region of interest" description="Disordered" evidence="1">
    <location>
        <begin position="189"/>
        <end position="434"/>
    </location>
</feature>
<dbReference type="Proteomes" id="UP000070700">
    <property type="component" value="Unassembled WGS sequence"/>
</dbReference>
<feature type="region of interest" description="Disordered" evidence="1">
    <location>
        <begin position="1"/>
        <end position="45"/>
    </location>
</feature>
<dbReference type="KEGG" id="psco:LY89DRAFT_689985"/>
<evidence type="ECO:0000256" key="1">
    <source>
        <dbReference type="SAM" id="MobiDB-lite"/>
    </source>
</evidence>
<keyword evidence="3" id="KW-1185">Reference proteome</keyword>
<feature type="compositionally biased region" description="Low complexity" evidence="1">
    <location>
        <begin position="314"/>
        <end position="326"/>
    </location>
</feature>
<reference evidence="2 3" key="1">
    <citation type="submission" date="2015-10" db="EMBL/GenBank/DDBJ databases">
        <title>Full genome of DAOMC 229536 Phialocephala scopiformis, a fungal endophyte of spruce producing the potent anti-insectan compound rugulosin.</title>
        <authorList>
            <consortium name="DOE Joint Genome Institute"/>
            <person name="Walker A.K."/>
            <person name="Frasz S.L."/>
            <person name="Seifert K.A."/>
            <person name="Miller J.D."/>
            <person name="Mondo S.J."/>
            <person name="Labutti K."/>
            <person name="Lipzen A."/>
            <person name="Dockter R."/>
            <person name="Kennedy M."/>
            <person name="Grigoriev I.V."/>
            <person name="Spatafora J.W."/>
        </authorList>
    </citation>
    <scope>NUCLEOTIDE SEQUENCE [LARGE SCALE GENOMIC DNA]</scope>
    <source>
        <strain evidence="2 3">CBS 120377</strain>
    </source>
</reference>
<dbReference type="EMBL" id="KQ947430">
    <property type="protein sequence ID" value="KUJ10175.1"/>
    <property type="molecule type" value="Genomic_DNA"/>
</dbReference>